<keyword evidence="1" id="KW-1133">Transmembrane helix</keyword>
<evidence type="ECO:0000256" key="1">
    <source>
        <dbReference type="SAM" id="Phobius"/>
    </source>
</evidence>
<protein>
    <submittedName>
        <fullName evidence="2">Uncharacterized protein</fullName>
    </submittedName>
</protein>
<evidence type="ECO:0000313" key="3">
    <source>
        <dbReference type="Proteomes" id="UP001054821"/>
    </source>
</evidence>
<name>A0AAD4WDK5_PRUDU</name>
<feature type="transmembrane region" description="Helical" evidence="1">
    <location>
        <begin position="45"/>
        <end position="62"/>
    </location>
</feature>
<organism evidence="2 3">
    <name type="scientific">Prunus dulcis</name>
    <name type="common">Almond</name>
    <name type="synonym">Amygdalus dulcis</name>
    <dbReference type="NCBI Taxonomy" id="3755"/>
    <lineage>
        <taxon>Eukaryota</taxon>
        <taxon>Viridiplantae</taxon>
        <taxon>Streptophyta</taxon>
        <taxon>Embryophyta</taxon>
        <taxon>Tracheophyta</taxon>
        <taxon>Spermatophyta</taxon>
        <taxon>Magnoliopsida</taxon>
        <taxon>eudicotyledons</taxon>
        <taxon>Gunneridae</taxon>
        <taxon>Pentapetalae</taxon>
        <taxon>rosids</taxon>
        <taxon>fabids</taxon>
        <taxon>Rosales</taxon>
        <taxon>Rosaceae</taxon>
        <taxon>Amygdaloideae</taxon>
        <taxon>Amygdaleae</taxon>
        <taxon>Prunus</taxon>
    </lineage>
</organism>
<accession>A0AAD4WDK5</accession>
<proteinExistence type="predicted"/>
<keyword evidence="1" id="KW-0472">Membrane</keyword>
<reference evidence="2 3" key="1">
    <citation type="journal article" date="2022" name="G3 (Bethesda)">
        <title>Whole-genome sequence and methylome profiling of the almond [Prunus dulcis (Mill.) D.A. Webb] cultivar 'Nonpareil'.</title>
        <authorList>
            <person name="D'Amico-Willman K.M."/>
            <person name="Ouma W.Z."/>
            <person name="Meulia T."/>
            <person name="Sideli G.M."/>
            <person name="Gradziel T.M."/>
            <person name="Fresnedo-Ramirez J."/>
        </authorList>
    </citation>
    <scope>NUCLEOTIDE SEQUENCE [LARGE SCALE GENOMIC DNA]</scope>
    <source>
        <strain evidence="2">Clone GOH B32 T37-40</strain>
    </source>
</reference>
<dbReference type="EMBL" id="JAJFAZ020000002">
    <property type="protein sequence ID" value="KAI5341535.1"/>
    <property type="molecule type" value="Genomic_DNA"/>
</dbReference>
<keyword evidence="1" id="KW-0812">Transmembrane</keyword>
<dbReference type="Proteomes" id="UP001054821">
    <property type="component" value="Chromosome 2"/>
</dbReference>
<gene>
    <name evidence="2" type="ORF">L3X38_009410</name>
</gene>
<dbReference type="AlphaFoldDB" id="A0AAD4WDK5"/>
<comment type="caution">
    <text evidence="2">The sequence shown here is derived from an EMBL/GenBank/DDBJ whole genome shotgun (WGS) entry which is preliminary data.</text>
</comment>
<keyword evidence="3" id="KW-1185">Reference proteome</keyword>
<sequence>MERGKGEGRVSTNASIGSLARERTRSISNKIESWIKLKMAGQHELGLGNLLLFALFIVCHWLRLHLEQLRRLQDLLHLVNHQRLLIDHSPRYLHRHDLCLQADDLVVILDGEIELVGLVGGQHVDEAVVGIEHLEGLVHGDVVVEQERSLLGCS</sequence>
<evidence type="ECO:0000313" key="2">
    <source>
        <dbReference type="EMBL" id="KAI5341535.1"/>
    </source>
</evidence>